<evidence type="ECO:0000259" key="7">
    <source>
        <dbReference type="Pfam" id="PF07005"/>
    </source>
</evidence>
<organism evidence="9 10">
    <name type="scientific">Propionibacterium acidifaciens F0233</name>
    <dbReference type="NCBI Taxonomy" id="553198"/>
    <lineage>
        <taxon>Bacteria</taxon>
        <taxon>Bacillati</taxon>
        <taxon>Actinomycetota</taxon>
        <taxon>Actinomycetes</taxon>
        <taxon>Propionibacteriales</taxon>
        <taxon>Propionibacteriaceae</taxon>
        <taxon>Propionibacterium</taxon>
    </lineage>
</organism>
<feature type="domain" description="Four-carbon acid sugar kinase N-terminal" evidence="7">
    <location>
        <begin position="35"/>
        <end position="274"/>
    </location>
</feature>
<dbReference type="GO" id="GO:0005524">
    <property type="term" value="F:ATP binding"/>
    <property type="evidence" value="ECO:0007669"/>
    <property type="project" value="UniProtKB-KW"/>
</dbReference>
<dbReference type="AlphaFoldDB" id="U2RR99"/>
<dbReference type="InterPro" id="IPR042213">
    <property type="entry name" value="NBD_C_sf"/>
</dbReference>
<keyword evidence="5" id="KW-0067">ATP-binding</keyword>
<dbReference type="Proteomes" id="UP000017052">
    <property type="component" value="Unassembled WGS sequence"/>
</dbReference>
<dbReference type="InterPro" id="IPR037051">
    <property type="entry name" value="4-carb_acid_sugar_kinase_N_sf"/>
</dbReference>
<keyword evidence="10" id="KW-1185">Reference proteome</keyword>
<dbReference type="Pfam" id="PF07005">
    <property type="entry name" value="SBD_N"/>
    <property type="match status" value="1"/>
</dbReference>
<name>U2RR99_9ACTN</name>
<protein>
    <submittedName>
        <fullName evidence="9">YgbK domain protein</fullName>
    </submittedName>
</protein>
<evidence type="ECO:0000256" key="1">
    <source>
        <dbReference type="ARBA" id="ARBA00005715"/>
    </source>
</evidence>
<accession>U2RR99</accession>
<keyword evidence="3" id="KW-0547">Nucleotide-binding</keyword>
<evidence type="ECO:0000256" key="6">
    <source>
        <dbReference type="ARBA" id="ARBA00023277"/>
    </source>
</evidence>
<dbReference type="EMBL" id="ACVN02000240">
    <property type="protein sequence ID" value="ERK53237.1"/>
    <property type="molecule type" value="Genomic_DNA"/>
</dbReference>
<keyword evidence="6" id="KW-0119">Carbohydrate metabolism</keyword>
<dbReference type="Gene3D" id="3.40.980.20">
    <property type="entry name" value="Four-carbon acid sugar kinase, nucleotide binding domain"/>
    <property type="match status" value="1"/>
</dbReference>
<evidence type="ECO:0000256" key="4">
    <source>
        <dbReference type="ARBA" id="ARBA00022777"/>
    </source>
</evidence>
<dbReference type="InterPro" id="IPR031475">
    <property type="entry name" value="NBD_C"/>
</dbReference>
<evidence type="ECO:0000259" key="8">
    <source>
        <dbReference type="Pfam" id="PF17042"/>
    </source>
</evidence>
<comment type="similarity">
    <text evidence="1">Belongs to the four-carbon acid sugar kinase family.</text>
</comment>
<gene>
    <name evidence="9" type="ORF">HMPREF0682_1367</name>
</gene>
<dbReference type="Gene3D" id="3.40.50.10840">
    <property type="entry name" value="Putative sugar-binding, N-terminal domain"/>
    <property type="match status" value="1"/>
</dbReference>
<keyword evidence="2" id="KW-0808">Transferase</keyword>
<reference evidence="9" key="1">
    <citation type="submission" date="2013-08" db="EMBL/GenBank/DDBJ databases">
        <authorList>
            <person name="Durkin A.S."/>
            <person name="Haft D.R."/>
            <person name="McCorrison J."/>
            <person name="Torralba M."/>
            <person name="Gillis M."/>
            <person name="Haft D.H."/>
            <person name="Methe B."/>
            <person name="Sutton G."/>
            <person name="Nelson K.E."/>
        </authorList>
    </citation>
    <scope>NUCLEOTIDE SEQUENCE [LARGE SCALE GENOMIC DNA]</scope>
    <source>
        <strain evidence="9">F0233</strain>
    </source>
</reference>
<dbReference type="GO" id="GO:0016301">
    <property type="term" value="F:kinase activity"/>
    <property type="evidence" value="ECO:0007669"/>
    <property type="project" value="UniProtKB-KW"/>
</dbReference>
<proteinExistence type="inferred from homology"/>
<evidence type="ECO:0000256" key="2">
    <source>
        <dbReference type="ARBA" id="ARBA00022679"/>
    </source>
</evidence>
<keyword evidence="4" id="KW-0418">Kinase</keyword>
<evidence type="ECO:0000256" key="3">
    <source>
        <dbReference type="ARBA" id="ARBA00022741"/>
    </source>
</evidence>
<dbReference type="InterPro" id="IPR010737">
    <property type="entry name" value="4-carb_acid_sugar_kinase_N"/>
</dbReference>
<evidence type="ECO:0000313" key="9">
    <source>
        <dbReference type="EMBL" id="ERK53237.1"/>
    </source>
</evidence>
<sequence length="478" mass="50404">MSAVSISWDELIRGLPDGPAISAEDVARAGCPAFVVLDDDPTGTQSVSDLPVITSWGIEDLEWGLATDALAVYVMTNSRSLDPADAERVNREAVANGLEAARLTGREAAFVSRSDSTLRGHYPLEPDTIAAVLSEHGRRTDGVVIVPAFPEAGRVTIDSVHYAGGVATGFVPVGDSEFAADATFGYRASDLAEWVEEKSGGRRRAADVIRIRIGELRTDPDAVVVALTGAHDGQPIVVDCLEENDLRLLALDLARAEDLGHRFIYRVGPPFVRARIGQATRAPLGPAECRPAPGAVASDTTGGLVVVGSHVGLTRRQVDALRERDAIPETVVEVPEVLDGATRVAHLDGVVASAVEDLRRGTVVVRCSGRLVTGADPDDSLRIARAVSDAVVEVVSRVLEARAPRFVIAKGGITSSDVASRGLGIRRAIARGQMLPGIVSLWEPVDGPARGIPYIVFPGNVGDDRSLADVVDTLQASL</sequence>
<comment type="caution">
    <text evidence="9">The sequence shown here is derived from an EMBL/GenBank/DDBJ whole genome shotgun (WGS) entry which is preliminary data.</text>
</comment>
<dbReference type="SUPFAM" id="SSF142764">
    <property type="entry name" value="YgbK-like"/>
    <property type="match status" value="1"/>
</dbReference>
<evidence type="ECO:0000313" key="10">
    <source>
        <dbReference type="Proteomes" id="UP000017052"/>
    </source>
</evidence>
<evidence type="ECO:0000256" key="5">
    <source>
        <dbReference type="ARBA" id="ARBA00022840"/>
    </source>
</evidence>
<feature type="domain" description="Four-carbon acid sugar kinase nucleotide binding" evidence="8">
    <location>
        <begin position="304"/>
        <end position="467"/>
    </location>
</feature>
<dbReference type="Pfam" id="PF17042">
    <property type="entry name" value="NBD_C"/>
    <property type="match status" value="1"/>
</dbReference>